<gene>
    <name evidence="2" type="ORF">BG015_000656</name>
</gene>
<feature type="region of interest" description="Disordered" evidence="1">
    <location>
        <begin position="190"/>
        <end position="236"/>
    </location>
</feature>
<evidence type="ECO:0000313" key="2">
    <source>
        <dbReference type="EMBL" id="KAF9142818.1"/>
    </source>
</evidence>
<dbReference type="OrthoDB" id="2337740at2759"/>
<keyword evidence="3" id="KW-1185">Reference proteome</keyword>
<evidence type="ECO:0000313" key="3">
    <source>
        <dbReference type="Proteomes" id="UP000748756"/>
    </source>
</evidence>
<feature type="region of interest" description="Disordered" evidence="1">
    <location>
        <begin position="1"/>
        <end position="46"/>
    </location>
</feature>
<dbReference type="GO" id="GO:0016514">
    <property type="term" value="C:SWI/SNF complex"/>
    <property type="evidence" value="ECO:0007669"/>
    <property type="project" value="TreeGrafter"/>
</dbReference>
<protein>
    <submittedName>
        <fullName evidence="2">Uncharacterized protein</fullName>
    </submittedName>
</protein>
<feature type="region of interest" description="Disordered" evidence="1">
    <location>
        <begin position="298"/>
        <end position="317"/>
    </location>
</feature>
<feature type="compositionally biased region" description="Low complexity" evidence="1">
    <location>
        <begin position="1"/>
        <end position="43"/>
    </location>
</feature>
<dbReference type="EMBL" id="JAAAUQ010001105">
    <property type="protein sequence ID" value="KAF9142818.1"/>
    <property type="molecule type" value="Genomic_DNA"/>
</dbReference>
<organism evidence="2 3">
    <name type="scientific">Linnemannia schmuckeri</name>
    <dbReference type="NCBI Taxonomy" id="64567"/>
    <lineage>
        <taxon>Eukaryota</taxon>
        <taxon>Fungi</taxon>
        <taxon>Fungi incertae sedis</taxon>
        <taxon>Mucoromycota</taxon>
        <taxon>Mortierellomycotina</taxon>
        <taxon>Mortierellomycetes</taxon>
        <taxon>Mortierellales</taxon>
        <taxon>Mortierellaceae</taxon>
        <taxon>Linnemannia</taxon>
    </lineage>
</organism>
<evidence type="ECO:0000256" key="1">
    <source>
        <dbReference type="SAM" id="MobiDB-lite"/>
    </source>
</evidence>
<dbReference type="InterPro" id="IPR052438">
    <property type="entry name" value="Chromatin_remod/trans_coact"/>
</dbReference>
<dbReference type="AlphaFoldDB" id="A0A9P5RQX9"/>
<feature type="compositionally biased region" description="Polar residues" evidence="1">
    <location>
        <begin position="498"/>
        <end position="533"/>
    </location>
</feature>
<feature type="compositionally biased region" description="Low complexity" evidence="1">
    <location>
        <begin position="190"/>
        <end position="230"/>
    </location>
</feature>
<feature type="compositionally biased region" description="Low complexity" evidence="1">
    <location>
        <begin position="426"/>
        <end position="437"/>
    </location>
</feature>
<dbReference type="PANTHER" id="PTHR15572:SF0">
    <property type="entry name" value="GLUTAMINE-RICH PROTEIN-RELATED"/>
    <property type="match status" value="1"/>
</dbReference>
<feature type="compositionally biased region" description="Low complexity" evidence="1">
    <location>
        <begin position="460"/>
        <end position="476"/>
    </location>
</feature>
<proteinExistence type="predicted"/>
<dbReference type="PANTHER" id="PTHR15572">
    <property type="entry name" value="GLIOMA TUMOR SUPPRESSOR CANDIDATE REGION GENE 1"/>
    <property type="match status" value="1"/>
</dbReference>
<name>A0A9P5RQX9_9FUNG</name>
<comment type="caution">
    <text evidence="2">The sequence shown here is derived from an EMBL/GenBank/DDBJ whole genome shotgun (WGS) entry which is preliminary data.</text>
</comment>
<dbReference type="Proteomes" id="UP000748756">
    <property type="component" value="Unassembled WGS sequence"/>
</dbReference>
<reference evidence="2" key="1">
    <citation type="journal article" date="2020" name="Fungal Divers.">
        <title>Resolving the Mortierellaceae phylogeny through synthesis of multi-gene phylogenetics and phylogenomics.</title>
        <authorList>
            <person name="Vandepol N."/>
            <person name="Liber J."/>
            <person name="Desiro A."/>
            <person name="Na H."/>
            <person name="Kennedy M."/>
            <person name="Barry K."/>
            <person name="Grigoriev I.V."/>
            <person name="Miller A.N."/>
            <person name="O'Donnell K."/>
            <person name="Stajich J.E."/>
            <person name="Bonito G."/>
        </authorList>
    </citation>
    <scope>NUCLEOTIDE SEQUENCE</scope>
    <source>
        <strain evidence="2">NRRL 6426</strain>
    </source>
</reference>
<dbReference type="GO" id="GO:0045893">
    <property type="term" value="P:positive regulation of DNA-templated transcription"/>
    <property type="evidence" value="ECO:0007669"/>
    <property type="project" value="TreeGrafter"/>
</dbReference>
<sequence>MDSLQQEQELLQQQQQQQQQEQQEQQQQQQQQEQPEQQQQQQQFQHLSLHPAHDALDHDALSNESANGSALQTTLASNASGQLILQHTTPTTTGSVLHHHDLSGHQVASHVLQSSHGRSTDSTTTAAAAAAAVAAAATAATLASLESLDSVVAEAVVAASKSAVTDSVSSPASTPSVAAVAAIAAGAGLVSSSSPSTAGPSSSINGSGSSSSSSANPTTSTTNTLTQEGSSSGSKDRFDKCPAIFRWPADDWETWLEQEKTFCRWNMVRHRHRDKQTFARGPTASEWTREFQCDHAGQYRDRKNPNIDPSKKRKRNGSIKCNCPAFIKMRKQFHENEVLIEYSWRHEGHVPDVMEDIKAQRLPQDLKAWIKERVGEGLDWKTVKNLMNSGSPMLDELHPATKQNIKILLPSCYALFANTSRQIKNKSSPKSTTTPSSERATRGGNVLRFEEKTTLAQRFSQPSSPQLAQQSSSSSLREAHSSSGQNQKQSTDREESSHVPQASTWQITLERTQPNSSEQGFTVSDNLHTTNTNHDSQTIAVHTLAAPGVTHTSTHNHIQHQVLAISEPLLNAESISRVIREQGTAQDMAALSLVTSASLDATNSSQGLGSMAGSAAQADHDATAVTASTVATVASMLYNSSRANLQEQESGTADTNHQNAVDALMESSSATEGVQVHEPRPQTVSLQQQIEQHVQERSPRDLMLEVLRAIADLHKQMEATEQYGTQEDAMEIIESFATPIRLMKEALERRSTGSQP</sequence>
<feature type="region of interest" description="Disordered" evidence="1">
    <location>
        <begin position="423"/>
        <end position="533"/>
    </location>
</feature>
<accession>A0A9P5RQX9</accession>